<dbReference type="InterPro" id="IPR021783">
    <property type="entry name" value="DUF3348"/>
</dbReference>
<gene>
    <name evidence="1" type="ORF">RT97_25345</name>
</gene>
<comment type="caution">
    <text evidence="1">The sequence shown here is derived from an EMBL/GenBank/DDBJ whole genome shotgun (WGS) entry which is preliminary data.</text>
</comment>
<reference evidence="1 2" key="1">
    <citation type="submission" date="2014-12" db="EMBL/GenBank/DDBJ databases">
        <title>16Stimator: statistical estimation of ribosomal gene copy numbers from draft genome assemblies.</title>
        <authorList>
            <person name="Perisin M.A."/>
            <person name="Vetter M."/>
            <person name="Gilbert J.A."/>
            <person name="Bergelson J."/>
        </authorList>
    </citation>
    <scope>NUCLEOTIDE SEQUENCE [LARGE SCALE GENOMIC DNA]</scope>
    <source>
        <strain evidence="1 2">MEDvA23</strain>
    </source>
</reference>
<accession>A0A0D0KBC1</accession>
<proteinExistence type="predicted"/>
<dbReference type="Proteomes" id="UP000032067">
    <property type="component" value="Unassembled WGS sequence"/>
</dbReference>
<evidence type="ECO:0000313" key="2">
    <source>
        <dbReference type="Proteomes" id="UP000032067"/>
    </source>
</evidence>
<organism evidence="1 2">
    <name type="scientific">Variovorax paradoxus</name>
    <dbReference type="NCBI Taxonomy" id="34073"/>
    <lineage>
        <taxon>Bacteria</taxon>
        <taxon>Pseudomonadati</taxon>
        <taxon>Pseudomonadota</taxon>
        <taxon>Betaproteobacteria</taxon>
        <taxon>Burkholderiales</taxon>
        <taxon>Comamonadaceae</taxon>
        <taxon>Variovorax</taxon>
    </lineage>
</organism>
<dbReference type="OrthoDB" id="5949373at2"/>
<evidence type="ECO:0008006" key="3">
    <source>
        <dbReference type="Google" id="ProtNLM"/>
    </source>
</evidence>
<protein>
    <recommendedName>
        <fullName evidence="3">DUF3348 domain-containing protein</fullName>
    </recommendedName>
</protein>
<dbReference type="Pfam" id="PF11828">
    <property type="entry name" value="DUF3348"/>
    <property type="match status" value="1"/>
</dbReference>
<dbReference type="RefSeq" id="WP_042581612.1">
    <property type="nucleotide sequence ID" value="NZ_JXQQ01000075.1"/>
</dbReference>
<sequence length="231" mass="25053">MVQVSRRTGFTGSALTRLLARLTDIEVPEPKQAFADRLSQWLGWTDAISLSAALNGGLAAASSGARAAGNPEARECERVRTAMTNAVAEDMHSASRDQTTDFAAYRRRYHARQQAMETSIGALRGRLRSTLATRSPDMARLAAVDVVMEQVLGAQEHRLLASIPAMLEKHFKRLGKADAIANATAGDEGAAEAEPGAWLAGFRKDMHDVLLAEMEVRFQPVEGLLEALRAR</sequence>
<name>A0A0D0KBC1_VARPD</name>
<evidence type="ECO:0000313" key="1">
    <source>
        <dbReference type="EMBL" id="KIQ23372.1"/>
    </source>
</evidence>
<dbReference type="EMBL" id="JXQQ01000075">
    <property type="protein sequence ID" value="KIQ23372.1"/>
    <property type="molecule type" value="Genomic_DNA"/>
</dbReference>
<dbReference type="AlphaFoldDB" id="A0A0D0KBC1"/>